<proteinExistence type="inferred from homology"/>
<evidence type="ECO:0000313" key="4">
    <source>
        <dbReference type="Proteomes" id="UP000434639"/>
    </source>
</evidence>
<dbReference type="NCBIfam" id="TIGR01549">
    <property type="entry name" value="HAD-SF-IA-v1"/>
    <property type="match status" value="1"/>
</dbReference>
<comment type="similarity">
    <text evidence="1">Belongs to the HAD-like hydrolase superfamily. S-2-haloalkanoic acid dehalogenase family.</text>
</comment>
<dbReference type="PANTHER" id="PTHR43316">
    <property type="entry name" value="HYDROLASE, HALOACID DELAHOGENASE-RELATED"/>
    <property type="match status" value="1"/>
</dbReference>
<comment type="caution">
    <text evidence="3">The sequence shown here is derived from an EMBL/GenBank/DDBJ whole genome shotgun (WGS) entry which is preliminary data.</text>
</comment>
<dbReference type="NCBIfam" id="TIGR01509">
    <property type="entry name" value="HAD-SF-IA-v3"/>
    <property type="match status" value="1"/>
</dbReference>
<dbReference type="InterPro" id="IPR006328">
    <property type="entry name" value="2-HAD"/>
</dbReference>
<evidence type="ECO:0000256" key="1">
    <source>
        <dbReference type="ARBA" id="ARBA00008106"/>
    </source>
</evidence>
<keyword evidence="2" id="KW-0378">Hydrolase</keyword>
<dbReference type="SFLD" id="SFLDG01129">
    <property type="entry name" value="C1.5:_HAD__Beta-PGM__Phosphata"/>
    <property type="match status" value="1"/>
</dbReference>
<dbReference type="GO" id="GO:0019120">
    <property type="term" value="F:hydrolase activity, acting on acid halide bonds, in C-halide compounds"/>
    <property type="evidence" value="ECO:0007669"/>
    <property type="project" value="InterPro"/>
</dbReference>
<dbReference type="SFLD" id="SFLDF00045">
    <property type="entry name" value="2-haloacid_dehalogenase"/>
    <property type="match status" value="1"/>
</dbReference>
<dbReference type="InterPro" id="IPR023214">
    <property type="entry name" value="HAD_sf"/>
</dbReference>
<dbReference type="OrthoDB" id="264363at2"/>
<dbReference type="InterPro" id="IPR051540">
    <property type="entry name" value="S-2-haloacid_dehalogenase"/>
</dbReference>
<dbReference type="InterPro" id="IPR006439">
    <property type="entry name" value="HAD-SF_hydro_IA"/>
</dbReference>
<accession>A0A7X2S4W3</accession>
<keyword evidence="4" id="KW-1185">Reference proteome</keyword>
<dbReference type="Gene3D" id="3.40.50.1000">
    <property type="entry name" value="HAD superfamily/HAD-like"/>
    <property type="match status" value="1"/>
</dbReference>
<gene>
    <name evidence="3" type="ORF">GKZ89_10135</name>
</gene>
<evidence type="ECO:0000313" key="3">
    <source>
        <dbReference type="EMBL" id="MTH53763.1"/>
    </source>
</evidence>
<dbReference type="NCBIfam" id="TIGR01493">
    <property type="entry name" value="HAD-SF-IA-v2"/>
    <property type="match status" value="1"/>
</dbReference>
<evidence type="ECO:0000256" key="2">
    <source>
        <dbReference type="ARBA" id="ARBA00022801"/>
    </source>
</evidence>
<dbReference type="Gene3D" id="1.10.150.240">
    <property type="entry name" value="Putative phosphatase, domain 2"/>
    <property type="match status" value="1"/>
</dbReference>
<sequence length="218" mass="24828">MSAKIILFDAYGTLFDVYTVKEKCEEFYEGKGESISRLWREKQLEYCFLSQLTQKYEPFDQLTRKGLQAALDQMGENYDTERIDTLFKAYEQLQPFEETETVLKQLSGRKTAIFSNGTKGMLDPLIRHNGFEELIGSISADGIRQYKPAPAAYSYAMEKLGAAKEDILFVSCNQWDIAGAASFGFKTVWINRKEEPLSRLGFKPHKQLNSLEGLAEIG</sequence>
<dbReference type="EMBL" id="WMIB01000008">
    <property type="protein sequence ID" value="MTH53763.1"/>
    <property type="molecule type" value="Genomic_DNA"/>
</dbReference>
<dbReference type="Pfam" id="PF00702">
    <property type="entry name" value="Hydrolase"/>
    <property type="match status" value="1"/>
</dbReference>
<dbReference type="InterPro" id="IPR036412">
    <property type="entry name" value="HAD-like_sf"/>
</dbReference>
<dbReference type="Proteomes" id="UP000434639">
    <property type="component" value="Unassembled WGS sequence"/>
</dbReference>
<dbReference type="AlphaFoldDB" id="A0A7X2S4W3"/>
<dbReference type="CDD" id="cd02588">
    <property type="entry name" value="HAD_L2-DEX"/>
    <property type="match status" value="1"/>
</dbReference>
<organism evidence="3 4">
    <name type="scientific">Metabacillus mangrovi</name>
    <dbReference type="NCBI Taxonomy" id="1491830"/>
    <lineage>
        <taxon>Bacteria</taxon>
        <taxon>Bacillati</taxon>
        <taxon>Bacillota</taxon>
        <taxon>Bacilli</taxon>
        <taxon>Bacillales</taxon>
        <taxon>Bacillaceae</taxon>
        <taxon>Metabacillus</taxon>
    </lineage>
</organism>
<dbReference type="SUPFAM" id="SSF56784">
    <property type="entry name" value="HAD-like"/>
    <property type="match status" value="1"/>
</dbReference>
<name>A0A7X2S4W3_9BACI</name>
<dbReference type="NCBIfam" id="TIGR01428">
    <property type="entry name" value="HAD_type_II"/>
    <property type="match status" value="1"/>
</dbReference>
<dbReference type="SFLD" id="SFLDG01135">
    <property type="entry name" value="C1.5.6:_HAD__Beta-PGM__Phospha"/>
    <property type="match status" value="1"/>
</dbReference>
<reference evidence="3 4" key="1">
    <citation type="journal article" date="2017" name="Int. J. Syst. Evol. Microbiol.">
        <title>Bacillus mangrovi sp. nov., isolated from a sediment sample from a mangrove forest.</title>
        <authorList>
            <person name="Gupta V."/>
            <person name="Singh P.K."/>
            <person name="Korpole S."/>
            <person name="Tanuku N.R.S."/>
            <person name="Pinnaka A.K."/>
        </authorList>
    </citation>
    <scope>NUCLEOTIDE SEQUENCE [LARGE SCALE GENOMIC DNA]</scope>
    <source>
        <strain evidence="3 4">KCTC 33872</strain>
    </source>
</reference>
<dbReference type="PANTHER" id="PTHR43316:SF3">
    <property type="entry name" value="HALOACID DEHALOGENASE, TYPE II (AFU_ORTHOLOGUE AFUA_2G07750)-RELATED"/>
    <property type="match status" value="1"/>
</dbReference>
<protein>
    <submittedName>
        <fullName evidence="3">Haloacid dehalogenase type II</fullName>
    </submittedName>
</protein>
<dbReference type="RefSeq" id="WP_155112293.1">
    <property type="nucleotide sequence ID" value="NZ_WMIB01000008.1"/>
</dbReference>
<dbReference type="PRINTS" id="PR00413">
    <property type="entry name" value="HADHALOGNASE"/>
</dbReference>
<dbReference type="InterPro" id="IPR023198">
    <property type="entry name" value="PGP-like_dom2"/>
</dbReference>
<dbReference type="SFLD" id="SFLDS00003">
    <property type="entry name" value="Haloacid_Dehalogenase"/>
    <property type="match status" value="1"/>
</dbReference>